<evidence type="ECO:0000313" key="1">
    <source>
        <dbReference type="EMBL" id="NEU70903.1"/>
    </source>
</evidence>
<dbReference type="EMBL" id="JAAGNZ010000011">
    <property type="protein sequence ID" value="NEU70903.1"/>
    <property type="molecule type" value="Genomic_DNA"/>
</dbReference>
<gene>
    <name evidence="1" type="ORF">GK091_28825</name>
</gene>
<dbReference type="PANTHER" id="PTHR39337:SF1">
    <property type="entry name" value="BLR5642 PROTEIN"/>
    <property type="match status" value="1"/>
</dbReference>
<dbReference type="AlphaFoldDB" id="A0A6M0IU78"/>
<proteinExistence type="predicted"/>
<keyword evidence="2" id="KW-1185">Reference proteome</keyword>
<dbReference type="InterPro" id="IPR007438">
    <property type="entry name" value="DUF488"/>
</dbReference>
<name>A0A6M0IU78_9BACT</name>
<dbReference type="Proteomes" id="UP000477386">
    <property type="component" value="Unassembled WGS sequence"/>
</dbReference>
<protein>
    <submittedName>
        <fullName evidence="1">DUF488 domain-containing protein</fullName>
    </submittedName>
</protein>
<organism evidence="1 2">
    <name type="scientific">Spirosoma agri</name>
    <dbReference type="NCBI Taxonomy" id="1987381"/>
    <lineage>
        <taxon>Bacteria</taxon>
        <taxon>Pseudomonadati</taxon>
        <taxon>Bacteroidota</taxon>
        <taxon>Cytophagia</taxon>
        <taxon>Cytophagales</taxon>
        <taxon>Cytophagaceae</taxon>
        <taxon>Spirosoma</taxon>
    </lineage>
</organism>
<comment type="caution">
    <text evidence="1">The sequence shown here is derived from an EMBL/GenBank/DDBJ whole genome shotgun (WGS) entry which is preliminary data.</text>
</comment>
<dbReference type="RefSeq" id="WP_164044217.1">
    <property type="nucleotide sequence ID" value="NZ_JAAGNZ010000011.1"/>
</dbReference>
<dbReference type="PANTHER" id="PTHR39337">
    <property type="entry name" value="BLR5642 PROTEIN"/>
    <property type="match status" value="1"/>
</dbReference>
<sequence>MMYYRRKVLLSIFEAFGGELGKIDLQKLLLIYTRYQAKPSFDFLPHLYGCYSFQAGFDLRALKTYGYIKEHDKKWSLIKKDAYAPLLKKDDQDHLKFLYRKYASYNTSDLIKATYIQEPYYAIRSEIAETVLSSVELERVKRYIPNKSGTRLFTIGYEGISIETYFNKLITNNIKVLCDVRRNPLSQKVGFSKSELKYICDAVGITYVHIPQLGIASEKRQNLETQKDYNLLFEDYEKNQLIHQGEHLGQILNILQKRERVALTCFEASYLQCHRGRIANAVTKLPDWDYELIHI</sequence>
<reference evidence="1 2" key="1">
    <citation type="submission" date="2020-02" db="EMBL/GenBank/DDBJ databases">
        <title>Draft genome sequence of two Spirosoma agri KCTC 52727 and Spirosoma terrae KCTC 52035.</title>
        <authorList>
            <person name="Rojas J."/>
            <person name="Ambika Manirajan B."/>
            <person name="Ratering S."/>
            <person name="Suarez C."/>
            <person name="Schnell S."/>
        </authorList>
    </citation>
    <scope>NUCLEOTIDE SEQUENCE [LARGE SCALE GENOMIC DNA]</scope>
    <source>
        <strain evidence="1 2">KCTC 52727</strain>
    </source>
</reference>
<evidence type="ECO:0000313" key="2">
    <source>
        <dbReference type="Proteomes" id="UP000477386"/>
    </source>
</evidence>
<accession>A0A6M0IU78</accession>
<dbReference type="Pfam" id="PF04343">
    <property type="entry name" value="DUF488"/>
    <property type="match status" value="1"/>
</dbReference>